<dbReference type="AlphaFoldDB" id="A0A843W9N1"/>
<organism evidence="1 2">
    <name type="scientific">Colocasia esculenta</name>
    <name type="common">Wild taro</name>
    <name type="synonym">Arum esculentum</name>
    <dbReference type="NCBI Taxonomy" id="4460"/>
    <lineage>
        <taxon>Eukaryota</taxon>
        <taxon>Viridiplantae</taxon>
        <taxon>Streptophyta</taxon>
        <taxon>Embryophyta</taxon>
        <taxon>Tracheophyta</taxon>
        <taxon>Spermatophyta</taxon>
        <taxon>Magnoliopsida</taxon>
        <taxon>Liliopsida</taxon>
        <taxon>Araceae</taxon>
        <taxon>Aroideae</taxon>
        <taxon>Colocasieae</taxon>
        <taxon>Colocasia</taxon>
    </lineage>
</organism>
<name>A0A843W9N1_COLES</name>
<evidence type="ECO:0000313" key="1">
    <source>
        <dbReference type="EMBL" id="MQM06229.1"/>
    </source>
</evidence>
<dbReference type="EMBL" id="NMUH01003574">
    <property type="protein sequence ID" value="MQM06229.1"/>
    <property type="molecule type" value="Genomic_DNA"/>
</dbReference>
<proteinExistence type="predicted"/>
<keyword evidence="2" id="KW-1185">Reference proteome</keyword>
<dbReference type="Proteomes" id="UP000652761">
    <property type="component" value="Unassembled WGS sequence"/>
</dbReference>
<sequence length="158" mass="18239">MSIAPRHLSTDAHSESFNRTSRLLELGTLLIPVDSSCTSLPRGMPQAPVLSCTFIEIWLCKSCTLYMIWCVPLCFHGRMIFLARLRPVRGRRTQIKFVSGLTGLNEAFRHSLYQSKVRKFEMADRRDWGGGGEDPEESTQRMIERIWESLTDIRMRMD</sequence>
<protein>
    <submittedName>
        <fullName evidence="1">Uncharacterized protein</fullName>
    </submittedName>
</protein>
<gene>
    <name evidence="1" type="ORF">Taro_039049</name>
</gene>
<evidence type="ECO:0000313" key="2">
    <source>
        <dbReference type="Proteomes" id="UP000652761"/>
    </source>
</evidence>
<reference evidence="1" key="1">
    <citation type="submission" date="2017-07" db="EMBL/GenBank/DDBJ databases">
        <title>Taro Niue Genome Assembly and Annotation.</title>
        <authorList>
            <person name="Atibalentja N."/>
            <person name="Keating K."/>
            <person name="Fields C.J."/>
        </authorList>
    </citation>
    <scope>NUCLEOTIDE SEQUENCE</scope>
    <source>
        <strain evidence="1">Niue_2</strain>
        <tissue evidence="1">Leaf</tissue>
    </source>
</reference>
<accession>A0A843W9N1</accession>
<comment type="caution">
    <text evidence="1">The sequence shown here is derived from an EMBL/GenBank/DDBJ whole genome shotgun (WGS) entry which is preliminary data.</text>
</comment>